<feature type="region of interest" description="Disordered" evidence="1">
    <location>
        <begin position="66"/>
        <end position="145"/>
    </location>
</feature>
<dbReference type="InterPro" id="IPR018682">
    <property type="entry name" value="DUF2167_membr"/>
</dbReference>
<keyword evidence="2" id="KW-0812">Transmembrane</keyword>
<feature type="compositionally biased region" description="Polar residues" evidence="1">
    <location>
        <begin position="260"/>
        <end position="270"/>
    </location>
</feature>
<proteinExistence type="predicted"/>
<dbReference type="KEGG" id="mpar:F7D14_15340"/>
<evidence type="ECO:0000313" key="4">
    <source>
        <dbReference type="EMBL" id="QGM98717.1"/>
    </source>
</evidence>
<feature type="compositionally biased region" description="Low complexity" evidence="1">
    <location>
        <begin position="805"/>
        <end position="814"/>
    </location>
</feature>
<keyword evidence="3" id="KW-0732">Signal</keyword>
<keyword evidence="2" id="KW-0472">Membrane</keyword>
<feature type="compositionally biased region" description="Basic and acidic residues" evidence="1">
    <location>
        <begin position="815"/>
        <end position="825"/>
    </location>
</feature>
<feature type="region of interest" description="Disordered" evidence="1">
    <location>
        <begin position="780"/>
        <end position="825"/>
    </location>
</feature>
<protein>
    <submittedName>
        <fullName evidence="4">DUF2167 domain-containing protein</fullName>
    </submittedName>
</protein>
<dbReference type="Pfam" id="PF09935">
    <property type="entry name" value="DUF2167"/>
    <property type="match status" value="1"/>
</dbReference>
<evidence type="ECO:0000256" key="3">
    <source>
        <dbReference type="SAM" id="SignalP"/>
    </source>
</evidence>
<keyword evidence="5" id="KW-1185">Reference proteome</keyword>
<feature type="compositionally biased region" description="Low complexity" evidence="1">
    <location>
        <begin position="244"/>
        <end position="258"/>
    </location>
</feature>
<name>A0A6B8M1H1_9HYPH</name>
<feature type="chain" id="PRO_5025407389" evidence="3">
    <location>
        <begin position="29"/>
        <end position="825"/>
    </location>
</feature>
<evidence type="ECO:0000256" key="1">
    <source>
        <dbReference type="SAM" id="MobiDB-lite"/>
    </source>
</evidence>
<feature type="region of interest" description="Disordered" evidence="1">
    <location>
        <begin position="244"/>
        <end position="275"/>
    </location>
</feature>
<accession>A0A6B8M1H1</accession>
<sequence>MSYSKPPVVASSVALLAVLSLVPTQGWARDGRSSGDVIYEMPPMSPANSAQDIIFEMAPMKPVKGAAQAQKLAPKPAPQPAVAAKPAPAPVKEAAPAPAQPAPVAAAPIPAQPVAEAPSAPPPAMPVEQQPALADTPAPAAGEAPSVAAQLPNETPAAPAEGQDAALPPAPVEAAAVAGEATIVEPARFEAPIMTFNPPRRAIAAIKPPVAALGENVVELQGDSPAASFVPKLRSLAPEAPAAVAADQPVAEQAADAQLEGQTAPATSSDPAAVQEASDARIASLLAEGLVGPAEIRIGDRATMWLPAGRVFLPLETAHKLAQEAGLEWRPGVQGMVAPAGGKLEWLAPVELLDDGYIKTGEPDSLEPGKLLTAFEASLPEVNAQRVHAGQPPVALDGWLIAPAIDDKRRLSACVNISTQNDQNGLDKFFNCESWALGRQGAIKVGLADGGEGAERLKDEAASLASTIVYDRGKAYEDFDAAADKVAPYVAGDLLTRDVSAKSAPPALAPAPEEAQGGGLLSSLLYPALFGVAALGAYVLLKRRRKAGDDAAVAEAMEAEAAPVKRVSRDPEPRRGQEAPAAIAMVDEPASEATPSLFARLLPTLHARFAKKAEHEVEPVAEAPVVAARKPAPASAEKTEGAIGGLMGKIAAMRSSRSESATPAPASADPRASNEAEEPASALKMLAARMRRSTEEPAAPSTVNVSRVMRPSRASGVAAAVVAVEPVVAPLIVEAAEPRQREPELTLVEPQIVEPKGSRFPEPVVETRFDAHEEIEAYIAPSPAPKPPASSSVFDEDDFGLIEPGDAGAASSAEEASRNRRASDQ</sequence>
<feature type="transmembrane region" description="Helical" evidence="2">
    <location>
        <begin position="524"/>
        <end position="541"/>
    </location>
</feature>
<evidence type="ECO:0000256" key="2">
    <source>
        <dbReference type="SAM" id="Phobius"/>
    </source>
</evidence>
<dbReference type="EMBL" id="CP044331">
    <property type="protein sequence ID" value="QGM98717.1"/>
    <property type="molecule type" value="Genomic_DNA"/>
</dbReference>
<reference evidence="4 5" key="1">
    <citation type="submission" date="2019-09" db="EMBL/GenBank/DDBJ databases">
        <title>Isolation and complete genome sequencing of Methylocystis species.</title>
        <authorList>
            <person name="Rumah B.L."/>
            <person name="Stead C.E."/>
            <person name="Stevens B.C."/>
            <person name="Minton N.P."/>
            <person name="Grosse-Honebrink A."/>
            <person name="Zhang Y."/>
        </authorList>
    </citation>
    <scope>NUCLEOTIDE SEQUENCE [LARGE SCALE GENOMIC DNA]</scope>
    <source>
        <strain evidence="4 5">BRCS2</strain>
    </source>
</reference>
<gene>
    <name evidence="4" type="ORF">F7D14_15340</name>
</gene>
<feature type="signal peptide" evidence="3">
    <location>
        <begin position="1"/>
        <end position="28"/>
    </location>
</feature>
<dbReference type="RefSeq" id="WP_016921811.1">
    <property type="nucleotide sequence ID" value="NZ_CP044331.1"/>
</dbReference>
<dbReference type="Proteomes" id="UP000422569">
    <property type="component" value="Chromosome"/>
</dbReference>
<keyword evidence="2" id="KW-1133">Transmembrane helix</keyword>
<organism evidence="4 5">
    <name type="scientific">Methylocystis parvus</name>
    <dbReference type="NCBI Taxonomy" id="134"/>
    <lineage>
        <taxon>Bacteria</taxon>
        <taxon>Pseudomonadati</taxon>
        <taxon>Pseudomonadota</taxon>
        <taxon>Alphaproteobacteria</taxon>
        <taxon>Hyphomicrobiales</taxon>
        <taxon>Methylocystaceae</taxon>
        <taxon>Methylocystis</taxon>
    </lineage>
</organism>
<feature type="region of interest" description="Disordered" evidence="1">
    <location>
        <begin position="653"/>
        <end position="679"/>
    </location>
</feature>
<dbReference type="AlphaFoldDB" id="A0A6B8M1H1"/>
<feature type="compositionally biased region" description="Low complexity" evidence="1">
    <location>
        <begin position="66"/>
        <end position="118"/>
    </location>
</feature>
<evidence type="ECO:0000313" key="5">
    <source>
        <dbReference type="Proteomes" id="UP000422569"/>
    </source>
</evidence>